<reference evidence="2 3" key="1">
    <citation type="journal article" date="2022" name="Mar. Drugs">
        <title>Bioassay-Guided Fractionation Leads to the Detection of Cholic Acid Generated by the Rare Thalassomonas sp.</title>
        <authorList>
            <person name="Pheiffer F."/>
            <person name="Schneider Y.K."/>
            <person name="Hansen E.H."/>
            <person name="Andersen J.H."/>
            <person name="Isaksson J."/>
            <person name="Busche T."/>
            <person name="R C."/>
            <person name="Kalinowski J."/>
            <person name="Zyl L.V."/>
            <person name="Trindade M."/>
        </authorList>
    </citation>
    <scope>NUCLEOTIDE SEQUENCE [LARGE SCALE GENOMIC DNA]</scope>
    <source>
        <strain evidence="2 3">A5K-61T</strain>
    </source>
</reference>
<proteinExistence type="predicted"/>
<keyword evidence="1" id="KW-0812">Transmembrane</keyword>
<sequence length="55" mass="6163">MSITAVIIMLLCLGLIAGGILLLKKSAKKFHLTGQQLKDIKARNQQLEKEEQEEK</sequence>
<protein>
    <submittedName>
        <fullName evidence="2">DUF2897 family protein</fullName>
    </submittedName>
</protein>
<keyword evidence="1" id="KW-1133">Transmembrane helix</keyword>
<dbReference type="RefSeq" id="WP_274053737.1">
    <property type="nucleotide sequence ID" value="NZ_CP059693.1"/>
</dbReference>
<gene>
    <name evidence="2" type="ORF">H3N35_08045</name>
</gene>
<dbReference type="Pfam" id="PF11446">
    <property type="entry name" value="DUF2897"/>
    <property type="match status" value="1"/>
</dbReference>
<keyword evidence="3" id="KW-1185">Reference proteome</keyword>
<evidence type="ECO:0000313" key="3">
    <source>
        <dbReference type="Proteomes" id="UP001215231"/>
    </source>
</evidence>
<accession>A0ABY7VL24</accession>
<dbReference type="EMBL" id="CP059693">
    <property type="protein sequence ID" value="WDE13377.1"/>
    <property type="molecule type" value="Genomic_DNA"/>
</dbReference>
<dbReference type="InterPro" id="IPR021550">
    <property type="entry name" value="DUF2897"/>
</dbReference>
<name>A0ABY7VL24_9GAMM</name>
<evidence type="ECO:0000256" key="1">
    <source>
        <dbReference type="SAM" id="Phobius"/>
    </source>
</evidence>
<organism evidence="2 3">
    <name type="scientific">Thalassomonas haliotis</name>
    <dbReference type="NCBI Taxonomy" id="485448"/>
    <lineage>
        <taxon>Bacteria</taxon>
        <taxon>Pseudomonadati</taxon>
        <taxon>Pseudomonadota</taxon>
        <taxon>Gammaproteobacteria</taxon>
        <taxon>Alteromonadales</taxon>
        <taxon>Colwelliaceae</taxon>
        <taxon>Thalassomonas</taxon>
    </lineage>
</organism>
<dbReference type="Proteomes" id="UP001215231">
    <property type="component" value="Chromosome"/>
</dbReference>
<feature type="transmembrane region" description="Helical" evidence="1">
    <location>
        <begin position="6"/>
        <end position="23"/>
    </location>
</feature>
<evidence type="ECO:0000313" key="2">
    <source>
        <dbReference type="EMBL" id="WDE13377.1"/>
    </source>
</evidence>
<keyword evidence="1" id="KW-0472">Membrane</keyword>